<organism evidence="1 2">
    <name type="scientific">Streptomyces typhae</name>
    <dbReference type="NCBI Taxonomy" id="2681492"/>
    <lineage>
        <taxon>Bacteria</taxon>
        <taxon>Bacillati</taxon>
        <taxon>Actinomycetota</taxon>
        <taxon>Actinomycetes</taxon>
        <taxon>Kitasatosporales</taxon>
        <taxon>Streptomycetaceae</taxon>
        <taxon>Streptomyces</taxon>
    </lineage>
</organism>
<proteinExistence type="predicted"/>
<evidence type="ECO:0000313" key="2">
    <source>
        <dbReference type="Proteomes" id="UP000483802"/>
    </source>
</evidence>
<dbReference type="AlphaFoldDB" id="A0A6L6WWE0"/>
<accession>A0A6L6WWE0</accession>
<evidence type="ECO:0000313" key="1">
    <source>
        <dbReference type="EMBL" id="MVO86089.1"/>
    </source>
</evidence>
<reference evidence="1 2" key="1">
    <citation type="submission" date="2019-11" db="EMBL/GenBank/DDBJ databases">
        <title>Streptomyces typhae sp. nov., a novel endophytic actinomycete isolated from the root of cattail pollen (Typha angustifolia L.).</title>
        <authorList>
            <person name="Peng C."/>
        </authorList>
    </citation>
    <scope>NUCLEOTIDE SEQUENCE [LARGE SCALE GENOMIC DNA]</scope>
    <source>
        <strain evidence="2">p1417</strain>
    </source>
</reference>
<keyword evidence="2" id="KW-1185">Reference proteome</keyword>
<protein>
    <submittedName>
        <fullName evidence="1">Uncharacterized protein</fullName>
    </submittedName>
</protein>
<sequence length="72" mass="7850">MVVYDRSYEMPARVTGFDGSRVALVRPAGLTWSVPPGAIRPATAAERRQLRALAALHKVKTRGTHRASPLPN</sequence>
<dbReference type="EMBL" id="WPNZ01000007">
    <property type="protein sequence ID" value="MVO86089.1"/>
    <property type="molecule type" value="Genomic_DNA"/>
</dbReference>
<name>A0A6L6WWE0_9ACTN</name>
<gene>
    <name evidence="1" type="ORF">GPA10_15335</name>
</gene>
<dbReference type="Proteomes" id="UP000483802">
    <property type="component" value="Unassembled WGS sequence"/>
</dbReference>
<comment type="caution">
    <text evidence="1">The sequence shown here is derived from an EMBL/GenBank/DDBJ whole genome shotgun (WGS) entry which is preliminary data.</text>
</comment>